<organism evidence="2 3">
    <name type="scientific">Pelovirga terrestris</name>
    <dbReference type="NCBI Taxonomy" id="2771352"/>
    <lineage>
        <taxon>Bacteria</taxon>
        <taxon>Pseudomonadati</taxon>
        <taxon>Thermodesulfobacteriota</taxon>
        <taxon>Desulfuromonadia</taxon>
        <taxon>Geobacterales</taxon>
        <taxon>Geobacteraceae</taxon>
        <taxon>Pelovirga</taxon>
    </lineage>
</organism>
<dbReference type="EMBL" id="JACWUN010000002">
    <property type="protein sequence ID" value="MBD1399611.1"/>
    <property type="molecule type" value="Genomic_DNA"/>
</dbReference>
<protein>
    <submittedName>
        <fullName evidence="2">Nucleotidyltransferase domain-containing protein</fullName>
    </submittedName>
</protein>
<evidence type="ECO:0000313" key="2">
    <source>
        <dbReference type="EMBL" id="MBD1399611.1"/>
    </source>
</evidence>
<dbReference type="Pfam" id="PF18765">
    <property type="entry name" value="Polbeta"/>
    <property type="match status" value="1"/>
</dbReference>
<evidence type="ECO:0000313" key="3">
    <source>
        <dbReference type="Proteomes" id="UP000632828"/>
    </source>
</evidence>
<dbReference type="InterPro" id="IPR041633">
    <property type="entry name" value="Polbeta"/>
</dbReference>
<accession>A0A8J6QNJ9</accession>
<gene>
    <name evidence="2" type="ORF">ICT70_02905</name>
</gene>
<reference evidence="2" key="1">
    <citation type="submission" date="2020-09" db="EMBL/GenBank/DDBJ databases">
        <title>Pelobacter alkaliphilus sp. nov., a novel anaerobic arsenate-reducing bacterium from terrestrial mud volcano.</title>
        <authorList>
            <person name="Khomyakova M.A."/>
            <person name="Merkel A.Y."/>
            <person name="Slobodkin A.I."/>
        </authorList>
    </citation>
    <scope>NUCLEOTIDE SEQUENCE</scope>
    <source>
        <strain evidence="2">M08fum</strain>
    </source>
</reference>
<feature type="domain" description="Polymerase beta nucleotidyltransferase" evidence="1">
    <location>
        <begin position="20"/>
        <end position="102"/>
    </location>
</feature>
<keyword evidence="3" id="KW-1185">Reference proteome</keyword>
<comment type="caution">
    <text evidence="2">The sequence shown here is derived from an EMBL/GenBank/DDBJ whole genome shotgun (WGS) entry which is preliminary data.</text>
</comment>
<proteinExistence type="predicted"/>
<dbReference type="Gene3D" id="3.30.460.10">
    <property type="entry name" value="Beta Polymerase, domain 2"/>
    <property type="match status" value="1"/>
</dbReference>
<evidence type="ECO:0000259" key="1">
    <source>
        <dbReference type="Pfam" id="PF18765"/>
    </source>
</evidence>
<dbReference type="CDD" id="cd05403">
    <property type="entry name" value="NT_KNTase_like"/>
    <property type="match status" value="1"/>
</dbReference>
<dbReference type="Proteomes" id="UP000632828">
    <property type="component" value="Unassembled WGS sequence"/>
</dbReference>
<dbReference type="InterPro" id="IPR043519">
    <property type="entry name" value="NT_sf"/>
</dbReference>
<dbReference type="SUPFAM" id="SSF81301">
    <property type="entry name" value="Nucleotidyltransferase"/>
    <property type="match status" value="1"/>
</dbReference>
<dbReference type="RefSeq" id="WP_191153883.1">
    <property type="nucleotide sequence ID" value="NZ_JACWUN010000002.1"/>
</dbReference>
<sequence>MDPSPFGLLQADYDEMLQAIRSFPDITKVTLFGSRAKGTDKPGSDVDLAIETDSTNNRTAIELAIRLNEETPLPYMFDVIDHQQINEPALLDHIERVGVVIYP</sequence>
<name>A0A8J6QNJ9_9BACT</name>
<dbReference type="AlphaFoldDB" id="A0A8J6QNJ9"/>